<evidence type="ECO:0000256" key="7">
    <source>
        <dbReference type="ARBA" id="ARBA00025043"/>
    </source>
</evidence>
<accession>A0A0N7L9R2</accession>
<dbReference type="PANTHER" id="PTHR15840">
    <property type="entry name" value="CGI-121 FAMILY MEMBER"/>
    <property type="match status" value="1"/>
</dbReference>
<evidence type="ECO:0000256" key="5">
    <source>
        <dbReference type="ARBA" id="ARBA00022694"/>
    </source>
</evidence>
<protein>
    <recommendedName>
        <fullName evidence="4">EKC/KEOPS complex subunit CGI121</fullName>
    </recommendedName>
    <alternativeName>
        <fullName evidence="3">EKC/KEOPS complex subunit cgi121</fullName>
    </alternativeName>
</protein>
<dbReference type="AlphaFoldDB" id="A0A0N7L9R2"/>
<evidence type="ECO:0000256" key="3">
    <source>
        <dbReference type="ARBA" id="ARBA00015316"/>
    </source>
</evidence>
<sequence>METQHKPWLPEAISTSHLALFSLTSNPSLAADLHASLLAAARAPDDETGRAAKARVDFALIDAASIVSEAHLHTAVWQAQTALGNGLQKAKSNHAEVIYRLGINNNIGDALRTFGLTPTTTHLVLIRLSTPSLRVKEVLQQMQALVPGAQLLPLRSLGLLPNQDLNAPSITGRQRICKAYKLQTTDQKSELSVEESNKVESLVVGAVAAKSIAA</sequence>
<comment type="similarity">
    <text evidence="2 8">Belongs to the CGI121/TPRKB family.</text>
</comment>
<name>A0A0N7L9R2_9BASI</name>
<proteinExistence type="inferred from homology"/>
<dbReference type="Proteomes" id="UP000054845">
    <property type="component" value="Unassembled WGS sequence"/>
</dbReference>
<dbReference type="GO" id="GO:0000408">
    <property type="term" value="C:EKC/KEOPS complex"/>
    <property type="evidence" value="ECO:0007669"/>
    <property type="project" value="TreeGrafter"/>
</dbReference>
<dbReference type="Pfam" id="PF08617">
    <property type="entry name" value="CGI-121"/>
    <property type="match status" value="1"/>
</dbReference>
<dbReference type="GO" id="GO:0005634">
    <property type="term" value="C:nucleus"/>
    <property type="evidence" value="ECO:0007669"/>
    <property type="project" value="UniProtKB-SubCell"/>
</dbReference>
<dbReference type="STRING" id="401625.A0A0N7L9R2"/>
<dbReference type="InterPro" id="IPR036504">
    <property type="entry name" value="CGI121/TPRKB_sf"/>
</dbReference>
<dbReference type="OrthoDB" id="329139at2759"/>
<comment type="function">
    <text evidence="7">Component of the EKC/KEOPS complex that is required for the formation of a threonylcarbamoyl group on adenosine at position 37 (t(6)A37) in tRNAs that read codons beginning with adenine. The complex is probably involved in the transfer of the threonylcarbamoyl moiety of threonylcarbamoyl-AMP (TC-AMP) to the N6 group of A37. CGI121 acts as an allosteric effector that regulates the t(6)A activity of the complex. The EKC/KEOPS complex also promotes both telomere uncapping and telomere elongation. The complex is required for efficient recruitment of transcriptional coactivators. CGI121 is not required for tRNA modification.</text>
</comment>
<dbReference type="EMBL" id="CCYA01000243">
    <property type="protein sequence ID" value="CEH14498.1"/>
    <property type="molecule type" value="Genomic_DNA"/>
</dbReference>
<dbReference type="SUPFAM" id="SSF143870">
    <property type="entry name" value="PF0523-like"/>
    <property type="match status" value="1"/>
</dbReference>
<comment type="subcellular location">
    <subcellularLocation>
        <location evidence="1">Nucleus</location>
    </subcellularLocation>
</comment>
<reference evidence="9 10" key="1">
    <citation type="submission" date="2014-09" db="EMBL/GenBank/DDBJ databases">
        <authorList>
            <person name="Magalhaes I.L.F."/>
            <person name="Oliveira U."/>
            <person name="Santos F.R."/>
            <person name="Vidigal T.H.D.A."/>
            <person name="Brescovit A.D."/>
            <person name="Santos A.J."/>
        </authorList>
    </citation>
    <scope>NUCLEOTIDE SEQUENCE [LARGE SCALE GENOMIC DNA]</scope>
</reference>
<evidence type="ECO:0000313" key="10">
    <source>
        <dbReference type="Proteomes" id="UP000054845"/>
    </source>
</evidence>
<keyword evidence="10" id="KW-1185">Reference proteome</keyword>
<dbReference type="InterPro" id="IPR013926">
    <property type="entry name" value="CGI121/TPRKB"/>
</dbReference>
<dbReference type="Gene3D" id="3.30.2380.10">
    <property type="entry name" value="CGI121/TPRKB"/>
    <property type="match status" value="1"/>
</dbReference>
<organism evidence="9 10">
    <name type="scientific">Ceraceosorus bombacis</name>
    <dbReference type="NCBI Taxonomy" id="401625"/>
    <lineage>
        <taxon>Eukaryota</taxon>
        <taxon>Fungi</taxon>
        <taxon>Dikarya</taxon>
        <taxon>Basidiomycota</taxon>
        <taxon>Ustilaginomycotina</taxon>
        <taxon>Exobasidiomycetes</taxon>
        <taxon>Ceraceosorales</taxon>
        <taxon>Ceraceosoraceae</taxon>
        <taxon>Ceraceosorus</taxon>
    </lineage>
</organism>
<dbReference type="GO" id="GO:0002949">
    <property type="term" value="P:tRNA threonylcarbamoyladenosine modification"/>
    <property type="evidence" value="ECO:0007669"/>
    <property type="project" value="TreeGrafter"/>
</dbReference>
<dbReference type="GO" id="GO:0005829">
    <property type="term" value="C:cytosol"/>
    <property type="evidence" value="ECO:0007669"/>
    <property type="project" value="TreeGrafter"/>
</dbReference>
<evidence type="ECO:0000256" key="1">
    <source>
        <dbReference type="ARBA" id="ARBA00004123"/>
    </source>
</evidence>
<evidence type="ECO:0000313" key="9">
    <source>
        <dbReference type="EMBL" id="CEH14498.1"/>
    </source>
</evidence>
<evidence type="ECO:0000256" key="8">
    <source>
        <dbReference type="RuleBase" id="RU004398"/>
    </source>
</evidence>
<evidence type="ECO:0000256" key="6">
    <source>
        <dbReference type="ARBA" id="ARBA00023242"/>
    </source>
</evidence>
<evidence type="ECO:0000256" key="2">
    <source>
        <dbReference type="ARBA" id="ARBA00005546"/>
    </source>
</evidence>
<evidence type="ECO:0000256" key="4">
    <source>
        <dbReference type="ARBA" id="ARBA00016009"/>
    </source>
</evidence>
<keyword evidence="5" id="KW-0819">tRNA processing</keyword>
<keyword evidence="6 8" id="KW-0539">Nucleus</keyword>
<dbReference type="PANTHER" id="PTHR15840:SF10">
    <property type="entry name" value="EKC_KEOPS COMPLEX SUBUNIT TPRKB"/>
    <property type="match status" value="1"/>
</dbReference>